<evidence type="ECO:0000313" key="4">
    <source>
        <dbReference type="EMBL" id="NDY42122.1"/>
    </source>
</evidence>
<evidence type="ECO:0000313" key="5">
    <source>
        <dbReference type="Proteomes" id="UP000469346"/>
    </source>
</evidence>
<feature type="domain" description="CT398-like coiled coil hairpin" evidence="3">
    <location>
        <begin position="11"/>
        <end position="184"/>
    </location>
</feature>
<dbReference type="Gene3D" id="1.10.287.1490">
    <property type="match status" value="1"/>
</dbReference>
<accession>A0A6N9TLG8</accession>
<dbReference type="RefSeq" id="WP_163298269.1">
    <property type="nucleotide sequence ID" value="NZ_JAAGRR010000036.1"/>
</dbReference>
<dbReference type="PANTHER" id="PTHR39082:SF1">
    <property type="entry name" value="SCAVENGER RECEPTOR CLASS A MEMBER 3"/>
    <property type="match status" value="1"/>
</dbReference>
<reference evidence="4 5" key="1">
    <citation type="submission" date="2020-02" db="EMBL/GenBank/DDBJ databases">
        <title>Comparative genomics of sulfur disproportionating microorganisms.</title>
        <authorList>
            <person name="Ward L.M."/>
            <person name="Bertran E."/>
            <person name="Johnston D.T."/>
        </authorList>
    </citation>
    <scope>NUCLEOTIDE SEQUENCE [LARGE SCALE GENOMIC DNA]</scope>
    <source>
        <strain evidence="4 5">DSM 100025</strain>
    </source>
</reference>
<protein>
    <submittedName>
        <fullName evidence="4">Uncharacterized protein</fullName>
    </submittedName>
</protein>
<evidence type="ECO:0000259" key="3">
    <source>
        <dbReference type="Pfam" id="PF24481"/>
    </source>
</evidence>
<dbReference type="Pfam" id="PF24481">
    <property type="entry name" value="CT398_CC"/>
    <property type="match status" value="1"/>
</dbReference>
<dbReference type="Pfam" id="PF02591">
    <property type="entry name" value="Zn_ribbon_9"/>
    <property type="match status" value="1"/>
</dbReference>
<evidence type="ECO:0000256" key="1">
    <source>
        <dbReference type="SAM" id="Coils"/>
    </source>
</evidence>
<name>A0A6N9TLG8_DISTH</name>
<comment type="caution">
    <text evidence="4">The sequence shown here is derived from an EMBL/GenBank/DDBJ whole genome shotgun (WGS) entry which is preliminary data.</text>
</comment>
<dbReference type="Proteomes" id="UP000469346">
    <property type="component" value="Unassembled WGS sequence"/>
</dbReference>
<gene>
    <name evidence="4" type="ORF">G3N55_04585</name>
</gene>
<evidence type="ECO:0000259" key="2">
    <source>
        <dbReference type="Pfam" id="PF02591"/>
    </source>
</evidence>
<dbReference type="PANTHER" id="PTHR39082">
    <property type="entry name" value="PHOSPHOLIPASE C-BETA-2-RELATED"/>
    <property type="match status" value="1"/>
</dbReference>
<keyword evidence="1" id="KW-0175">Coiled coil</keyword>
<dbReference type="InterPro" id="IPR003743">
    <property type="entry name" value="Zf-RING_7"/>
</dbReference>
<feature type="domain" description="C4-type zinc ribbon" evidence="2">
    <location>
        <begin position="198"/>
        <end position="230"/>
    </location>
</feature>
<dbReference type="InterPro" id="IPR056003">
    <property type="entry name" value="CT398_CC_hairpin"/>
</dbReference>
<feature type="coiled-coil region" evidence="1">
    <location>
        <begin position="32"/>
        <end position="170"/>
    </location>
</feature>
<sequence>MREELQTLVQLQDIDLHIRELEQRKAERPERMLALEEKAAGLEAEIAALKSRVEELEHRNRDVRLELKSETERLSRSQARLMEVKTNREYQALLKEIEELKKANKAREEEILNHETELGMLKEGLAEKEQEAAGIRAELETETKALETAAAKLDKEIAKLGKERRAVAEKVPPQLLRRYDFLKDKRAGVAVAAVVRAVCAGCNMNIPPQLYNDLLRDERVLTCPTCQRIIYAETESGEG</sequence>
<dbReference type="AlphaFoldDB" id="A0A6N9TLG8"/>
<keyword evidence="5" id="KW-1185">Reference proteome</keyword>
<organism evidence="4 5">
    <name type="scientific">Dissulfurirhabdus thermomarina</name>
    <dbReference type="NCBI Taxonomy" id="1765737"/>
    <lineage>
        <taxon>Bacteria</taxon>
        <taxon>Deltaproteobacteria</taxon>
        <taxon>Dissulfurirhabdaceae</taxon>
        <taxon>Dissulfurirhabdus</taxon>
    </lineage>
</organism>
<dbReference type="EMBL" id="JAAGRR010000036">
    <property type="protein sequence ID" value="NDY42122.1"/>
    <property type="molecule type" value="Genomic_DNA"/>
</dbReference>
<proteinExistence type="predicted"/>
<dbReference type="InterPro" id="IPR052376">
    <property type="entry name" value="Oxidative_Scav/Glycosyltrans"/>
</dbReference>